<comment type="similarity">
    <text evidence="2">Belongs to the GerABKC lipoprotein family.</text>
</comment>
<keyword evidence="6" id="KW-0564">Palmitate</keyword>
<dbReference type="RefSeq" id="WP_090635022.1">
    <property type="nucleotide sequence ID" value="NZ_CVRB01000003.1"/>
</dbReference>
<gene>
    <name evidence="10" type="ORF">BN000_02623</name>
</gene>
<keyword evidence="4" id="KW-0732">Signal</keyword>
<dbReference type="Pfam" id="PF25198">
    <property type="entry name" value="Spore_GerAC_N"/>
    <property type="match status" value="1"/>
</dbReference>
<dbReference type="OrthoDB" id="2380468at2"/>
<dbReference type="InterPro" id="IPR008844">
    <property type="entry name" value="Spore_GerAC-like"/>
</dbReference>
<keyword evidence="11" id="KW-1185">Reference proteome</keyword>
<dbReference type="GO" id="GO:0009847">
    <property type="term" value="P:spore germination"/>
    <property type="evidence" value="ECO:0007669"/>
    <property type="project" value="InterPro"/>
</dbReference>
<comment type="subcellular location">
    <subcellularLocation>
        <location evidence="1">Membrane</location>
        <topology evidence="1">Lipid-anchor</topology>
    </subcellularLocation>
</comment>
<dbReference type="NCBIfam" id="TIGR02887">
    <property type="entry name" value="spore_ger_x_C"/>
    <property type="match status" value="1"/>
</dbReference>
<evidence type="ECO:0000259" key="8">
    <source>
        <dbReference type="Pfam" id="PF05504"/>
    </source>
</evidence>
<keyword evidence="7" id="KW-0449">Lipoprotein</keyword>
<dbReference type="Proteomes" id="UP000199087">
    <property type="component" value="Unassembled WGS sequence"/>
</dbReference>
<dbReference type="STRING" id="1499688.BN000_02623"/>
<evidence type="ECO:0000256" key="5">
    <source>
        <dbReference type="ARBA" id="ARBA00023136"/>
    </source>
</evidence>
<sequence length="385" mass="43848">MKQIVLKKIFILLTILPLAGCWDTNEPERLVYAHGLGIDYKDGEYRIYLQIINLRLLAKAEVSSGGAEVKVELGNAKGKTVDEAVNNLYHSSQRVIFWGHLSFLVFTEEALKHSTIKGTIDLLDRYRETRYRIWVFTTNDPLSKLLVSIPILDMSTVLSRLSDPKASFAQSSIIRPIDMRELLISLNEPGHEVVLPFLTIDKDQWTTDKGPHNAIKSNGLAVVTKNKLKGILTIPQSKGFRWISKEFVRDQLSVNSKRYSTIDLLIEKKKIKVEPVISDGNISFTIKVKAKAILDQVNLYINRQIVSSEVEEVIKKEIMKTYLEGLAIDSDIYRLSEVLYRKNVHIWKKVEHNGKIPLTKESIRKISVSVNIVNGSKQRQEPTLE</sequence>
<dbReference type="InterPro" id="IPR038501">
    <property type="entry name" value="Spore_GerAC_C_sf"/>
</dbReference>
<dbReference type="InterPro" id="IPR057336">
    <property type="entry name" value="GerAC_N"/>
</dbReference>
<dbReference type="AlphaFoldDB" id="A0A0U1NXC5"/>
<dbReference type="InterPro" id="IPR046953">
    <property type="entry name" value="Spore_GerAC-like_C"/>
</dbReference>
<keyword evidence="3" id="KW-0309">Germination</keyword>
<evidence type="ECO:0000256" key="6">
    <source>
        <dbReference type="ARBA" id="ARBA00023139"/>
    </source>
</evidence>
<evidence type="ECO:0000259" key="9">
    <source>
        <dbReference type="Pfam" id="PF25198"/>
    </source>
</evidence>
<evidence type="ECO:0000256" key="7">
    <source>
        <dbReference type="ARBA" id="ARBA00023288"/>
    </source>
</evidence>
<evidence type="ECO:0000313" key="11">
    <source>
        <dbReference type="Proteomes" id="UP000199087"/>
    </source>
</evidence>
<evidence type="ECO:0000256" key="2">
    <source>
        <dbReference type="ARBA" id="ARBA00007886"/>
    </source>
</evidence>
<evidence type="ECO:0000256" key="3">
    <source>
        <dbReference type="ARBA" id="ARBA00022544"/>
    </source>
</evidence>
<dbReference type="GO" id="GO:0016020">
    <property type="term" value="C:membrane"/>
    <property type="evidence" value="ECO:0007669"/>
    <property type="project" value="UniProtKB-SubCell"/>
</dbReference>
<accession>A0A0U1NXC5</accession>
<proteinExistence type="inferred from homology"/>
<dbReference type="EMBL" id="CVRB01000003">
    <property type="protein sequence ID" value="CRK82680.1"/>
    <property type="molecule type" value="Genomic_DNA"/>
</dbReference>
<evidence type="ECO:0000256" key="4">
    <source>
        <dbReference type="ARBA" id="ARBA00022729"/>
    </source>
</evidence>
<dbReference type="Pfam" id="PF05504">
    <property type="entry name" value="Spore_GerAC"/>
    <property type="match status" value="1"/>
</dbReference>
<dbReference type="Gene3D" id="3.30.300.210">
    <property type="entry name" value="Nutrient germinant receptor protein C, domain 3"/>
    <property type="match status" value="1"/>
</dbReference>
<reference evidence="11" key="1">
    <citation type="submission" date="2015-05" db="EMBL/GenBank/DDBJ databases">
        <authorList>
            <person name="Urmite Genomes"/>
        </authorList>
    </citation>
    <scope>NUCLEOTIDE SEQUENCE [LARGE SCALE GENOMIC DNA]</scope>
    <source>
        <strain evidence="11">LF1</strain>
    </source>
</reference>
<dbReference type="PANTHER" id="PTHR35789:SF1">
    <property type="entry name" value="SPORE GERMINATION PROTEIN B3"/>
    <property type="match status" value="1"/>
</dbReference>
<protein>
    <submittedName>
        <fullName evidence="10">Spore germination protein XC</fullName>
    </submittedName>
</protein>
<keyword evidence="5" id="KW-0472">Membrane</keyword>
<name>A0A0U1NXC5_9BACI</name>
<evidence type="ECO:0000313" key="10">
    <source>
        <dbReference type="EMBL" id="CRK82680.1"/>
    </source>
</evidence>
<evidence type="ECO:0000256" key="1">
    <source>
        <dbReference type="ARBA" id="ARBA00004635"/>
    </source>
</evidence>
<dbReference type="PANTHER" id="PTHR35789">
    <property type="entry name" value="SPORE GERMINATION PROTEIN B3"/>
    <property type="match status" value="1"/>
</dbReference>
<feature type="domain" description="Spore germination GerAC-like C-terminal" evidence="8">
    <location>
        <begin position="218"/>
        <end position="373"/>
    </location>
</feature>
<feature type="domain" description="Spore germination protein N-terminal" evidence="9">
    <location>
        <begin position="23"/>
        <end position="200"/>
    </location>
</feature>
<organism evidence="10 11">
    <name type="scientific">Neobacillus massiliamazoniensis</name>
    <dbReference type="NCBI Taxonomy" id="1499688"/>
    <lineage>
        <taxon>Bacteria</taxon>
        <taxon>Bacillati</taxon>
        <taxon>Bacillota</taxon>
        <taxon>Bacilli</taxon>
        <taxon>Bacillales</taxon>
        <taxon>Bacillaceae</taxon>
        <taxon>Neobacillus</taxon>
    </lineage>
</organism>